<feature type="compositionally biased region" description="Basic and acidic residues" evidence="1">
    <location>
        <begin position="44"/>
        <end position="61"/>
    </location>
</feature>
<reference evidence="2 3" key="1">
    <citation type="submission" date="2018-07" db="EMBL/GenBank/DDBJ databases">
        <title>Section-level genome sequencing of Aspergillus section Nigri to investigate inter- and intra-species variation.</title>
        <authorList>
            <consortium name="DOE Joint Genome Institute"/>
            <person name="Vesth T.C."/>
            <person name="Nybo J.L."/>
            <person name="Theobald S."/>
            <person name="Frisvad J.C."/>
            <person name="Larsen T.O."/>
            <person name="Nielsen K.F."/>
            <person name="Hoof J.B."/>
            <person name="Brandl J."/>
            <person name="Salamov A."/>
            <person name="Riley R."/>
            <person name="Gladden J.M."/>
            <person name="Phatale P."/>
            <person name="Nielsen M.T."/>
            <person name="Lyhne E.K."/>
            <person name="Kogle M.E."/>
            <person name="Strasser K."/>
            <person name="McDonnell E."/>
            <person name="Barry K."/>
            <person name="Clum A."/>
            <person name="Chen C."/>
            <person name="Nolan M."/>
            <person name="Sandor L."/>
            <person name="Kuo A."/>
            <person name="Lipzen A."/>
            <person name="Hainaut M."/>
            <person name="Drula E."/>
            <person name="Tsang A."/>
            <person name="Magnuson J.K."/>
            <person name="Henrissat B."/>
            <person name="Wiebenga A."/>
            <person name="Simmons B.A."/>
            <person name="Makela M.R."/>
            <person name="De vries R.P."/>
            <person name="Grigoriev I.V."/>
            <person name="Mortensen U.H."/>
            <person name="Baker S.E."/>
            <person name="Andersen M.R."/>
        </authorList>
    </citation>
    <scope>NUCLEOTIDE SEQUENCE [LARGE SCALE GENOMIC DNA]</scope>
    <source>
        <strain evidence="2 3">ATCC 13496</strain>
    </source>
</reference>
<dbReference type="AlphaFoldDB" id="A0A370BJT5"/>
<name>A0A370BJT5_ASPNG</name>
<sequence length="162" mass="18435">MLMVGCTLCARRQKEPESGGETKKRRGASGLGWQPIETEQTQETADRERREEEDYRWEERNKKNHNKTRTRGKVQPDRTVLSGVKSAIAGMNNTVGQPLMRQTEGNNDASALLPQLTGPDPMFIQSGQFIGHRHGGLQQSYRRRHLMNGKNNKGSHRLQKKQ</sequence>
<accession>A0A370BJT5</accession>
<evidence type="ECO:0000313" key="2">
    <source>
        <dbReference type="EMBL" id="RDH14350.1"/>
    </source>
</evidence>
<dbReference type="EMBL" id="KZ851969">
    <property type="protein sequence ID" value="RDH14350.1"/>
    <property type="molecule type" value="Genomic_DNA"/>
</dbReference>
<feature type="compositionally biased region" description="Basic residues" evidence="1">
    <location>
        <begin position="62"/>
        <end position="72"/>
    </location>
</feature>
<feature type="compositionally biased region" description="Basic and acidic residues" evidence="1">
    <location>
        <begin position="12"/>
        <end position="22"/>
    </location>
</feature>
<gene>
    <name evidence="2" type="ORF">M747DRAFT_249826</name>
</gene>
<proteinExistence type="predicted"/>
<evidence type="ECO:0000313" key="3">
    <source>
        <dbReference type="Proteomes" id="UP000253845"/>
    </source>
</evidence>
<protein>
    <submittedName>
        <fullName evidence="2">Uncharacterized protein</fullName>
    </submittedName>
</protein>
<dbReference type="VEuPathDB" id="FungiDB:M747DRAFT_249826"/>
<dbReference type="Proteomes" id="UP000253845">
    <property type="component" value="Unassembled WGS sequence"/>
</dbReference>
<feature type="region of interest" description="Disordered" evidence="1">
    <location>
        <begin position="1"/>
        <end position="80"/>
    </location>
</feature>
<organism evidence="2 3">
    <name type="scientific">Aspergillus niger ATCC 13496</name>
    <dbReference type="NCBI Taxonomy" id="1353008"/>
    <lineage>
        <taxon>Eukaryota</taxon>
        <taxon>Fungi</taxon>
        <taxon>Dikarya</taxon>
        <taxon>Ascomycota</taxon>
        <taxon>Pezizomycotina</taxon>
        <taxon>Eurotiomycetes</taxon>
        <taxon>Eurotiomycetidae</taxon>
        <taxon>Eurotiales</taxon>
        <taxon>Aspergillaceae</taxon>
        <taxon>Aspergillus</taxon>
        <taxon>Aspergillus subgen. Circumdati</taxon>
    </lineage>
</organism>
<evidence type="ECO:0000256" key="1">
    <source>
        <dbReference type="SAM" id="MobiDB-lite"/>
    </source>
</evidence>